<feature type="domain" description="Tf2-1-like SH3-like" evidence="3">
    <location>
        <begin position="432"/>
        <end position="497"/>
    </location>
</feature>
<dbReference type="CDD" id="cd00303">
    <property type="entry name" value="retropepsin_like"/>
    <property type="match status" value="1"/>
</dbReference>
<organism evidence="4 5">
    <name type="scientific">Gossypium australe</name>
    <dbReference type="NCBI Taxonomy" id="47621"/>
    <lineage>
        <taxon>Eukaryota</taxon>
        <taxon>Viridiplantae</taxon>
        <taxon>Streptophyta</taxon>
        <taxon>Embryophyta</taxon>
        <taxon>Tracheophyta</taxon>
        <taxon>Spermatophyta</taxon>
        <taxon>Magnoliopsida</taxon>
        <taxon>eudicotyledons</taxon>
        <taxon>Gunneridae</taxon>
        <taxon>Pentapetalae</taxon>
        <taxon>rosids</taxon>
        <taxon>malvids</taxon>
        <taxon>Malvales</taxon>
        <taxon>Malvaceae</taxon>
        <taxon>Malvoideae</taxon>
        <taxon>Gossypium</taxon>
    </lineage>
</organism>
<dbReference type="Gene3D" id="3.30.70.270">
    <property type="match status" value="1"/>
</dbReference>
<dbReference type="InterPro" id="IPR043502">
    <property type="entry name" value="DNA/RNA_pol_sf"/>
</dbReference>
<gene>
    <name evidence="4" type="ORF">EPI10_021329</name>
</gene>
<feature type="domain" description="Reverse transcriptase" evidence="2">
    <location>
        <begin position="315"/>
        <end position="410"/>
    </location>
</feature>
<dbReference type="InterPro" id="IPR043128">
    <property type="entry name" value="Rev_trsase/Diguanyl_cyclase"/>
</dbReference>
<feature type="region of interest" description="Disordered" evidence="1">
    <location>
        <begin position="1"/>
        <end position="23"/>
    </location>
</feature>
<evidence type="ECO:0000256" key="1">
    <source>
        <dbReference type="SAM" id="MobiDB-lite"/>
    </source>
</evidence>
<dbReference type="Proteomes" id="UP000325315">
    <property type="component" value="Unassembled WGS sequence"/>
</dbReference>
<proteinExistence type="predicted"/>
<dbReference type="PANTHER" id="PTHR24559">
    <property type="entry name" value="TRANSPOSON TY3-I GAG-POL POLYPROTEIN"/>
    <property type="match status" value="1"/>
</dbReference>
<comment type="caution">
    <text evidence="4">The sequence shown here is derived from an EMBL/GenBank/DDBJ whole genome shotgun (WGS) entry which is preliminary data.</text>
</comment>
<accession>A0A5B6WHY2</accession>
<protein>
    <submittedName>
        <fullName evidence="4">DNA/RNA polymerases superfamily protein</fullName>
    </submittedName>
</protein>
<dbReference type="Pfam" id="PF08284">
    <property type="entry name" value="RVP_2"/>
    <property type="match status" value="1"/>
</dbReference>
<dbReference type="Pfam" id="PF24626">
    <property type="entry name" value="SH3_Tf2-1"/>
    <property type="match status" value="1"/>
</dbReference>
<dbReference type="CDD" id="cd01647">
    <property type="entry name" value="RT_LTR"/>
    <property type="match status" value="1"/>
</dbReference>
<dbReference type="InterPro" id="IPR000477">
    <property type="entry name" value="RT_dom"/>
</dbReference>
<evidence type="ECO:0000313" key="4">
    <source>
        <dbReference type="EMBL" id="KAA3480924.1"/>
    </source>
</evidence>
<dbReference type="InterPro" id="IPR053134">
    <property type="entry name" value="RNA-dir_DNA_polymerase"/>
</dbReference>
<dbReference type="OrthoDB" id="7701485at2759"/>
<dbReference type="InterPro" id="IPR021109">
    <property type="entry name" value="Peptidase_aspartic_dom_sf"/>
</dbReference>
<dbReference type="Gene3D" id="3.10.10.10">
    <property type="entry name" value="HIV Type 1 Reverse Transcriptase, subunit A, domain 1"/>
    <property type="match status" value="2"/>
</dbReference>
<reference evidence="5" key="1">
    <citation type="journal article" date="2019" name="Plant Biotechnol. J.">
        <title>Genome sequencing of the Australian wild diploid species Gossypium australe highlights disease resistance and delayed gland morphogenesis.</title>
        <authorList>
            <person name="Cai Y."/>
            <person name="Cai X."/>
            <person name="Wang Q."/>
            <person name="Wang P."/>
            <person name="Zhang Y."/>
            <person name="Cai C."/>
            <person name="Xu Y."/>
            <person name="Wang K."/>
            <person name="Zhou Z."/>
            <person name="Wang C."/>
            <person name="Geng S."/>
            <person name="Li B."/>
            <person name="Dong Q."/>
            <person name="Hou Y."/>
            <person name="Wang H."/>
            <person name="Ai P."/>
            <person name="Liu Z."/>
            <person name="Yi F."/>
            <person name="Sun M."/>
            <person name="An G."/>
            <person name="Cheng J."/>
            <person name="Zhang Y."/>
            <person name="Shi Q."/>
            <person name="Xie Y."/>
            <person name="Shi X."/>
            <person name="Chang Y."/>
            <person name="Huang F."/>
            <person name="Chen Y."/>
            <person name="Hong S."/>
            <person name="Mi L."/>
            <person name="Sun Q."/>
            <person name="Zhang L."/>
            <person name="Zhou B."/>
            <person name="Peng R."/>
            <person name="Zhang X."/>
            <person name="Liu F."/>
        </authorList>
    </citation>
    <scope>NUCLEOTIDE SEQUENCE [LARGE SCALE GENOMIC DNA]</scope>
    <source>
        <strain evidence="5">cv. PA1801</strain>
    </source>
</reference>
<dbReference type="EMBL" id="SMMG02000003">
    <property type="protein sequence ID" value="KAA3480924.1"/>
    <property type="molecule type" value="Genomic_DNA"/>
</dbReference>
<sequence length="622" mass="70541">MQVVGQRFVQPGRGGQQPLRGCGPLRGGNGLGRGCGAPGRGAGYAGNTEARQPGLVYAARSREDGDAPDVITGTFLIHDVPFTALIDIGFIHSYVACTVPGTLGIQFEFPDREMLVISPLRQSMVVNKLFRNVPLEVQGVVFPVVLMELSYGEFDLILGMDLLVKHRANLDCTAKRMVLKTSEDEEVIVTGERRDYLSNVISALRAEKLVRKGCEAFLAFVSISDVKELSVENVKIVKEFPDVFPEKLSGLPPDREVEFGIELLLGTAPVSIAPYRMASKELVELKAQIQELLDRGFIRPSVSPWGALVLFVKKKDESMHMCLDYHLRSGYHQLRVKEADIYKTTFQTRYGHYEFLVMPFKLTNAPAAFMDMMNRVFQPYLDRFLVVFIDDILVYSRTEEKVKLIRGLLKEASDRQKSYTDLKRKEIKFSVGDYVFLKVSPLKKILRFGRKGKLSPKFIGPYQVSKRVGPVAYQLELPLDLNRIHNIFHVSMLRCYHSDLSPIVPVEEIEVRLDLTFEEELVQILDLDVKVLRRKFVPLVKWRGLLEAGLVFSRVCLFNTSEHLQSGCGINMRVWWDESSVRTLQGRVETQSNRLNGWRRVIQGEYRGMDQGLGSVEELCRE</sequence>
<dbReference type="InterPro" id="IPR056924">
    <property type="entry name" value="SH3_Tf2-1"/>
</dbReference>
<evidence type="ECO:0000259" key="2">
    <source>
        <dbReference type="Pfam" id="PF00078"/>
    </source>
</evidence>
<evidence type="ECO:0000313" key="5">
    <source>
        <dbReference type="Proteomes" id="UP000325315"/>
    </source>
</evidence>
<keyword evidence="5" id="KW-1185">Reference proteome</keyword>
<dbReference type="Gene3D" id="2.40.70.10">
    <property type="entry name" value="Acid Proteases"/>
    <property type="match status" value="1"/>
</dbReference>
<evidence type="ECO:0000259" key="3">
    <source>
        <dbReference type="Pfam" id="PF24626"/>
    </source>
</evidence>
<dbReference type="PANTHER" id="PTHR24559:SF447">
    <property type="entry name" value="RNA-DIRECTED DNA POLYMERASE HOMOLOG"/>
    <property type="match status" value="1"/>
</dbReference>
<name>A0A5B6WHY2_9ROSI</name>
<dbReference type="AlphaFoldDB" id="A0A5B6WHY2"/>
<dbReference type="Pfam" id="PF00078">
    <property type="entry name" value="RVT_1"/>
    <property type="match status" value="1"/>
</dbReference>
<dbReference type="SUPFAM" id="SSF56672">
    <property type="entry name" value="DNA/RNA polymerases"/>
    <property type="match status" value="1"/>
</dbReference>